<sequence>MSLLDPLLQTRSIQLDFFRGVALMVIFINHMPDNPWFWYTPSRFGLSDAAEVFVFLSGFASALAYGRCFERSGLWLGFVRILHRCVQIYSAHLASFVLLALVCVIGNRWVPEMDDIQRLNIAYFFDATQQALYDLFTLTYVPKYFDILPMYLVMMVWLPIFWALSRVHVALALGSSAGLYWASFYYGWELTSDPVSGRPWYFNPFNWQWMFFTGYAVGAGWLRINARRWLTAICIGLVLVSIPLGHEPTYSHVLFWAELRAKLEPWLDKSHLGLLRWLHLLALAYLMHQLCNWRPQWLMGAWPRAIVTMGQQSLPIFLCSMVLSYAAGIWLDRLGRDAWLEVALVNLSGLGLMLLAGQVMVWLDAKPWKHSPVSRSAAYDYSHDSDHFVGHYRWGSQAIPLPLLIGLATLPALCISQRPVTGDISSDLVMQVPNAEPLQSVEAISPDTETDKVIDSQQQI</sequence>
<dbReference type="PANTHER" id="PTHR38592">
    <property type="entry name" value="BLL4819 PROTEIN"/>
    <property type="match status" value="1"/>
</dbReference>
<proteinExistence type="predicted"/>
<keyword evidence="3" id="KW-1185">Reference proteome</keyword>
<accession>A0ABR9D3Q6</accession>
<feature type="transmembrane region" description="Helical" evidence="1">
    <location>
        <begin position="144"/>
        <end position="162"/>
    </location>
</feature>
<keyword evidence="1" id="KW-1133">Transmembrane helix</keyword>
<feature type="transmembrane region" description="Helical" evidence="1">
    <location>
        <begin position="89"/>
        <end position="110"/>
    </location>
</feature>
<dbReference type="InterPro" id="IPR014550">
    <property type="entry name" value="UCP028704_OpgC"/>
</dbReference>
<feature type="transmembrane region" description="Helical" evidence="1">
    <location>
        <begin position="314"/>
        <end position="331"/>
    </location>
</feature>
<evidence type="ECO:0000313" key="3">
    <source>
        <dbReference type="Proteomes" id="UP000652176"/>
    </source>
</evidence>
<protein>
    <submittedName>
        <fullName evidence="2">OpgC domain-containing protein</fullName>
    </submittedName>
</protein>
<dbReference type="RefSeq" id="WP_192375218.1">
    <property type="nucleotide sequence ID" value="NZ_CAJHIV010000001.1"/>
</dbReference>
<feature type="transmembrane region" description="Helical" evidence="1">
    <location>
        <begin position="169"/>
        <end position="188"/>
    </location>
</feature>
<keyword evidence="1" id="KW-0472">Membrane</keyword>
<feature type="transmembrane region" description="Helical" evidence="1">
    <location>
        <begin position="229"/>
        <end position="246"/>
    </location>
</feature>
<dbReference type="PANTHER" id="PTHR38592:SF3">
    <property type="entry name" value="BLL4819 PROTEIN"/>
    <property type="match status" value="1"/>
</dbReference>
<gene>
    <name evidence="2" type="ORF">IE877_13630</name>
</gene>
<organism evidence="2 3">
    <name type="scientific">Methylomonas albis</name>
    <dbReference type="NCBI Taxonomy" id="1854563"/>
    <lineage>
        <taxon>Bacteria</taxon>
        <taxon>Pseudomonadati</taxon>
        <taxon>Pseudomonadota</taxon>
        <taxon>Gammaproteobacteria</taxon>
        <taxon>Methylococcales</taxon>
        <taxon>Methylococcaceae</taxon>
        <taxon>Methylomonas</taxon>
    </lineage>
</organism>
<keyword evidence="1" id="KW-0812">Transmembrane</keyword>
<feature type="transmembrane region" description="Helical" evidence="1">
    <location>
        <begin position="52"/>
        <end position="69"/>
    </location>
</feature>
<feature type="transmembrane region" description="Helical" evidence="1">
    <location>
        <begin position="343"/>
        <end position="363"/>
    </location>
</feature>
<evidence type="ECO:0000313" key="2">
    <source>
        <dbReference type="EMBL" id="MBD9356903.1"/>
    </source>
</evidence>
<evidence type="ECO:0000256" key="1">
    <source>
        <dbReference type="SAM" id="Phobius"/>
    </source>
</evidence>
<dbReference type="Proteomes" id="UP000652176">
    <property type="component" value="Unassembled WGS sequence"/>
</dbReference>
<comment type="caution">
    <text evidence="2">The sequence shown here is derived from an EMBL/GenBank/DDBJ whole genome shotgun (WGS) entry which is preliminary data.</text>
</comment>
<dbReference type="EMBL" id="JACXSS010000001">
    <property type="protein sequence ID" value="MBD9356903.1"/>
    <property type="molecule type" value="Genomic_DNA"/>
</dbReference>
<dbReference type="Pfam" id="PF10129">
    <property type="entry name" value="OpgC_C"/>
    <property type="match status" value="1"/>
</dbReference>
<reference evidence="2 3" key="1">
    <citation type="submission" date="2020-09" db="EMBL/GenBank/DDBJ databases">
        <title>Methylomonas albis sp. nov. and Methylomonas fluvii sp. nov.: Two cold-adapted methanotrophs from the River Elbe and an amended description of Methylovulum psychrotolerans strain Eb1.</title>
        <authorList>
            <person name="Bussmann I.K."/>
            <person name="Klings K.-W."/>
            <person name="Warnstedt J."/>
            <person name="Hoppert M."/>
            <person name="Saborowski A."/>
            <person name="Horn F."/>
            <person name="Liebner S."/>
        </authorList>
    </citation>
    <scope>NUCLEOTIDE SEQUENCE [LARGE SCALE GENOMIC DNA]</scope>
    <source>
        <strain evidence="2 3">EbA</strain>
    </source>
</reference>
<feature type="transmembrane region" description="Helical" evidence="1">
    <location>
        <begin position="200"/>
        <end position="222"/>
    </location>
</feature>
<name>A0ABR9D3Q6_9GAMM</name>